<reference evidence="2" key="1">
    <citation type="submission" date="2017-11" db="EMBL/GenBank/DDBJ databases">
        <authorList>
            <person name="Lima N.C."/>
            <person name="Parody-Merino A.M."/>
            <person name="Battley P.F."/>
            <person name="Fidler A.E."/>
            <person name="Prosdocimi F."/>
        </authorList>
    </citation>
    <scope>NUCLEOTIDE SEQUENCE [LARGE SCALE GENOMIC DNA]</scope>
</reference>
<sequence>MRASPEELGTDLYNTAHQNKQEDAKLWNASYLFPFPANAHYAAPENSSCRQVTTEHPVDEPSQGIKHCLVKPISSSIIWD</sequence>
<evidence type="ECO:0000313" key="1">
    <source>
        <dbReference type="EMBL" id="PKU38035.1"/>
    </source>
</evidence>
<protein>
    <submittedName>
        <fullName evidence="1">Uncharacterized protein</fullName>
    </submittedName>
</protein>
<proteinExistence type="predicted"/>
<keyword evidence="2" id="KW-1185">Reference proteome</keyword>
<dbReference type="AlphaFoldDB" id="A0A2I0TW60"/>
<evidence type="ECO:0000313" key="2">
    <source>
        <dbReference type="Proteomes" id="UP000233556"/>
    </source>
</evidence>
<organism evidence="1 2">
    <name type="scientific">Limosa lapponica baueri</name>
    <dbReference type="NCBI Taxonomy" id="1758121"/>
    <lineage>
        <taxon>Eukaryota</taxon>
        <taxon>Metazoa</taxon>
        <taxon>Chordata</taxon>
        <taxon>Craniata</taxon>
        <taxon>Vertebrata</taxon>
        <taxon>Euteleostomi</taxon>
        <taxon>Archelosauria</taxon>
        <taxon>Archosauria</taxon>
        <taxon>Dinosauria</taxon>
        <taxon>Saurischia</taxon>
        <taxon>Theropoda</taxon>
        <taxon>Coelurosauria</taxon>
        <taxon>Aves</taxon>
        <taxon>Neognathae</taxon>
        <taxon>Neoaves</taxon>
        <taxon>Charadriiformes</taxon>
        <taxon>Scolopacidae</taxon>
        <taxon>Limosa</taxon>
    </lineage>
</organism>
<dbReference type="Proteomes" id="UP000233556">
    <property type="component" value="Unassembled WGS sequence"/>
</dbReference>
<dbReference type="EMBL" id="KZ506892">
    <property type="protein sequence ID" value="PKU38035.1"/>
    <property type="molecule type" value="Genomic_DNA"/>
</dbReference>
<name>A0A2I0TW60_LIMLA</name>
<accession>A0A2I0TW60</accession>
<reference evidence="2" key="2">
    <citation type="submission" date="2017-12" db="EMBL/GenBank/DDBJ databases">
        <title>Genome sequence of the Bar-tailed Godwit (Limosa lapponica baueri).</title>
        <authorList>
            <person name="Lima N.C.B."/>
            <person name="Parody-Merino A.M."/>
            <person name="Battley P.F."/>
            <person name="Fidler A.E."/>
            <person name="Prosdocimi F."/>
        </authorList>
    </citation>
    <scope>NUCLEOTIDE SEQUENCE [LARGE SCALE GENOMIC DNA]</scope>
</reference>
<gene>
    <name evidence="1" type="ORF">llap_11661</name>
</gene>